<accession>A0A918JNF7</accession>
<organism evidence="1 2">
    <name type="scientific">Advenella faeciporci</name>
    <dbReference type="NCBI Taxonomy" id="797535"/>
    <lineage>
        <taxon>Bacteria</taxon>
        <taxon>Pseudomonadati</taxon>
        <taxon>Pseudomonadota</taxon>
        <taxon>Betaproteobacteria</taxon>
        <taxon>Burkholderiales</taxon>
        <taxon>Alcaligenaceae</taxon>
    </lineage>
</organism>
<dbReference type="EMBL" id="BMYS01000008">
    <property type="protein sequence ID" value="GGW85878.1"/>
    <property type="molecule type" value="Genomic_DNA"/>
</dbReference>
<dbReference type="Proteomes" id="UP000608345">
    <property type="component" value="Unassembled WGS sequence"/>
</dbReference>
<evidence type="ECO:0000313" key="1">
    <source>
        <dbReference type="EMBL" id="GGW85878.1"/>
    </source>
</evidence>
<dbReference type="AlphaFoldDB" id="A0A918JNF7"/>
<reference evidence="1" key="1">
    <citation type="journal article" date="2014" name="Int. J. Syst. Evol. Microbiol.">
        <title>Complete genome sequence of Corynebacterium casei LMG S-19264T (=DSM 44701T), isolated from a smear-ripened cheese.</title>
        <authorList>
            <consortium name="US DOE Joint Genome Institute (JGI-PGF)"/>
            <person name="Walter F."/>
            <person name="Albersmeier A."/>
            <person name="Kalinowski J."/>
            <person name="Ruckert C."/>
        </authorList>
    </citation>
    <scope>NUCLEOTIDE SEQUENCE</scope>
    <source>
        <strain evidence="1">KCTC 23732</strain>
    </source>
</reference>
<protein>
    <submittedName>
        <fullName evidence="1">Uncharacterized protein</fullName>
    </submittedName>
</protein>
<comment type="caution">
    <text evidence="1">The sequence shown here is derived from an EMBL/GenBank/DDBJ whole genome shotgun (WGS) entry which is preliminary data.</text>
</comment>
<gene>
    <name evidence="1" type="ORF">GCM10011450_14870</name>
</gene>
<name>A0A918JNF7_9BURK</name>
<evidence type="ECO:0000313" key="2">
    <source>
        <dbReference type="Proteomes" id="UP000608345"/>
    </source>
</evidence>
<sequence length="58" mass="6776">MRSRWKTIEFKGVINSDSKRLNLHADIISFLSSVEMQYRYKEENALYSCLLTQAVGYA</sequence>
<proteinExistence type="predicted"/>
<reference evidence="1" key="2">
    <citation type="submission" date="2020-09" db="EMBL/GenBank/DDBJ databases">
        <authorList>
            <person name="Sun Q."/>
            <person name="Kim S."/>
        </authorList>
    </citation>
    <scope>NUCLEOTIDE SEQUENCE</scope>
    <source>
        <strain evidence="1">KCTC 23732</strain>
    </source>
</reference>
<keyword evidence="2" id="KW-1185">Reference proteome</keyword>